<comment type="caution">
    <text evidence="1">The sequence shown here is derived from an EMBL/GenBank/DDBJ whole genome shotgun (WGS) entry which is preliminary data.</text>
</comment>
<dbReference type="AlphaFoldDB" id="A0AAI9TNF0"/>
<reference evidence="1" key="1">
    <citation type="submission" date="2015-06" db="EMBL/GenBank/DDBJ databases">
        <authorList>
            <person name="Nguyen H."/>
        </authorList>
    </citation>
    <scope>NUCLEOTIDE SEQUENCE</scope>
    <source>
        <strain evidence="1">DAOM 180753</strain>
    </source>
</reference>
<organism evidence="1 2">
    <name type="scientific">Penicillium thymicola</name>
    <dbReference type="NCBI Taxonomy" id="293382"/>
    <lineage>
        <taxon>Eukaryota</taxon>
        <taxon>Fungi</taxon>
        <taxon>Dikarya</taxon>
        <taxon>Ascomycota</taxon>
        <taxon>Pezizomycotina</taxon>
        <taxon>Eurotiomycetes</taxon>
        <taxon>Eurotiomycetidae</taxon>
        <taxon>Eurotiales</taxon>
        <taxon>Aspergillaceae</taxon>
        <taxon>Penicillium</taxon>
    </lineage>
</organism>
<accession>A0AAI9TNF0</accession>
<name>A0AAI9TNF0_PENTH</name>
<proteinExistence type="predicted"/>
<sequence length="87" mass="10008">MLWELDCFFEQGPSSPAVTQFIIPFCWGCSPFINIPPTLLTAQAHNYAYVMDHVIKHMSFLSNHVQPNHDLFITRRLATQHPQSPLL</sequence>
<gene>
    <name evidence="1" type="ORF">VN97_g2757</name>
</gene>
<evidence type="ECO:0000313" key="2">
    <source>
        <dbReference type="Proteomes" id="UP001227192"/>
    </source>
</evidence>
<reference evidence="1" key="2">
    <citation type="journal article" date="2016" name="Fungal Biol.">
        <title>Ochratoxin A production by Penicillium thymicola.</title>
        <authorList>
            <person name="Nguyen H.D.T."/>
            <person name="McMullin D.R."/>
            <person name="Ponomareva E."/>
            <person name="Riley R."/>
            <person name="Pomraning K.R."/>
            <person name="Baker S.E."/>
            <person name="Seifert K.A."/>
        </authorList>
    </citation>
    <scope>NUCLEOTIDE SEQUENCE</scope>
    <source>
        <strain evidence="1">DAOM 180753</strain>
    </source>
</reference>
<protein>
    <submittedName>
        <fullName evidence="1">Uncharacterized protein</fullName>
    </submittedName>
</protein>
<keyword evidence="2" id="KW-1185">Reference proteome</keyword>
<dbReference type="EMBL" id="LACB01000055">
    <property type="protein sequence ID" value="KAJ9490495.1"/>
    <property type="molecule type" value="Genomic_DNA"/>
</dbReference>
<dbReference type="Proteomes" id="UP001227192">
    <property type="component" value="Unassembled WGS sequence"/>
</dbReference>
<evidence type="ECO:0000313" key="1">
    <source>
        <dbReference type="EMBL" id="KAJ9490495.1"/>
    </source>
</evidence>